<dbReference type="Proteomes" id="UP001195914">
    <property type="component" value="Unassembled WGS sequence"/>
</dbReference>
<protein>
    <submittedName>
        <fullName evidence="4">Uncharacterized protein</fullName>
    </submittedName>
</protein>
<sequence length="166" mass="17500">MEASRMLHVMALCLVVSAFHGEGALGDNSVGRRLSTQEDGSAGMLGSSSMPLEDSGSVGPDGPARKAFGSSIRQFYDRLCSYSKPWFDVSMVLFVTLAFLLIIIGNVIGNVIALNIINGIGSLGDSTLVAISVIAVLSFVGLAVLYFVTFIVRNSASLPKPTENLL</sequence>
<reference evidence="4" key="2">
    <citation type="submission" date="2021-05" db="EMBL/GenBank/DDBJ databases">
        <authorList>
            <person name="Pain A."/>
        </authorList>
    </citation>
    <scope>NUCLEOTIDE SEQUENCE</scope>
    <source>
        <strain evidence="4">1802A</strain>
    </source>
</reference>
<comment type="caution">
    <text evidence="4">The sequence shown here is derived from an EMBL/GenBank/DDBJ whole genome shotgun (WGS) entry which is preliminary data.</text>
</comment>
<keyword evidence="3" id="KW-0732">Signal</keyword>
<reference evidence="4" key="1">
    <citation type="journal article" date="2014" name="Nucleic Acids Res.">
        <title>The evolutionary dynamics of variant antigen genes in Babesia reveal a history of genomic innovation underlying host-parasite interaction.</title>
        <authorList>
            <person name="Jackson A.P."/>
            <person name="Otto T.D."/>
            <person name="Darby A."/>
            <person name="Ramaprasad A."/>
            <person name="Xia D."/>
            <person name="Echaide I.E."/>
            <person name="Farber M."/>
            <person name="Gahlot S."/>
            <person name="Gamble J."/>
            <person name="Gupta D."/>
            <person name="Gupta Y."/>
            <person name="Jackson L."/>
            <person name="Malandrin L."/>
            <person name="Malas T.B."/>
            <person name="Moussa E."/>
            <person name="Nair M."/>
            <person name="Reid A.J."/>
            <person name="Sanders M."/>
            <person name="Sharma J."/>
            <person name="Tracey A."/>
            <person name="Quail M.A."/>
            <person name="Weir W."/>
            <person name="Wastling J.M."/>
            <person name="Hall N."/>
            <person name="Willadsen P."/>
            <person name="Lingelbach K."/>
            <person name="Shiels B."/>
            <person name="Tait A."/>
            <person name="Berriman M."/>
            <person name="Allred D.R."/>
            <person name="Pain A."/>
        </authorList>
    </citation>
    <scope>NUCLEOTIDE SEQUENCE</scope>
    <source>
        <strain evidence="4">1802A</strain>
    </source>
</reference>
<feature type="transmembrane region" description="Helical" evidence="2">
    <location>
        <begin position="91"/>
        <end position="116"/>
    </location>
</feature>
<accession>A0AAD9GF28</accession>
<dbReference type="EMBL" id="JAHBMH010000033">
    <property type="protein sequence ID" value="KAK1937212.1"/>
    <property type="molecule type" value="Genomic_DNA"/>
</dbReference>
<feature type="transmembrane region" description="Helical" evidence="2">
    <location>
        <begin position="128"/>
        <end position="152"/>
    </location>
</feature>
<evidence type="ECO:0000256" key="2">
    <source>
        <dbReference type="SAM" id="Phobius"/>
    </source>
</evidence>
<feature type="region of interest" description="Disordered" evidence="1">
    <location>
        <begin position="34"/>
        <end position="60"/>
    </location>
</feature>
<evidence type="ECO:0000313" key="4">
    <source>
        <dbReference type="EMBL" id="KAK1937212.1"/>
    </source>
</evidence>
<dbReference type="AlphaFoldDB" id="A0AAD9GF28"/>
<evidence type="ECO:0000313" key="5">
    <source>
        <dbReference type="Proteomes" id="UP001195914"/>
    </source>
</evidence>
<keyword evidence="5" id="KW-1185">Reference proteome</keyword>
<evidence type="ECO:0000256" key="3">
    <source>
        <dbReference type="SAM" id="SignalP"/>
    </source>
</evidence>
<keyword evidence="2" id="KW-1133">Transmembrane helix</keyword>
<feature type="chain" id="PRO_5042135572" evidence="3">
    <location>
        <begin position="27"/>
        <end position="166"/>
    </location>
</feature>
<gene>
    <name evidence="4" type="ORF">X943_000182</name>
</gene>
<feature type="signal peptide" evidence="3">
    <location>
        <begin position="1"/>
        <end position="26"/>
    </location>
</feature>
<organism evidence="4 5">
    <name type="scientific">Babesia divergens</name>
    <dbReference type="NCBI Taxonomy" id="32595"/>
    <lineage>
        <taxon>Eukaryota</taxon>
        <taxon>Sar</taxon>
        <taxon>Alveolata</taxon>
        <taxon>Apicomplexa</taxon>
        <taxon>Aconoidasida</taxon>
        <taxon>Piroplasmida</taxon>
        <taxon>Babesiidae</taxon>
        <taxon>Babesia</taxon>
    </lineage>
</organism>
<name>A0AAD9GF28_BABDI</name>
<proteinExistence type="predicted"/>
<evidence type="ECO:0000256" key="1">
    <source>
        <dbReference type="SAM" id="MobiDB-lite"/>
    </source>
</evidence>
<keyword evidence="2" id="KW-0812">Transmembrane</keyword>
<keyword evidence="2" id="KW-0472">Membrane</keyword>